<evidence type="ECO:0000313" key="2">
    <source>
        <dbReference type="EMBL" id="QDY32677.1"/>
    </source>
</evidence>
<dbReference type="RefSeq" id="WP_061329882.1">
    <property type="nucleotide sequence ID" value="NZ_CP022405.1"/>
</dbReference>
<dbReference type="AlphaFoldDB" id="A0AAE6I666"/>
<accession>A0AAE6I666</accession>
<gene>
    <name evidence="2" type="ORF">CGS26_10040</name>
</gene>
<feature type="transmembrane region" description="Helical" evidence="1">
    <location>
        <begin position="150"/>
        <end position="176"/>
    </location>
</feature>
<evidence type="ECO:0000256" key="1">
    <source>
        <dbReference type="SAM" id="Phobius"/>
    </source>
</evidence>
<dbReference type="EMBL" id="CP022405">
    <property type="protein sequence ID" value="QDY32677.1"/>
    <property type="molecule type" value="Genomic_DNA"/>
</dbReference>
<name>A0AAE6I666_CLOSG</name>
<organism evidence="2 3">
    <name type="scientific">Clostridium sporogenes</name>
    <dbReference type="NCBI Taxonomy" id="1509"/>
    <lineage>
        <taxon>Bacteria</taxon>
        <taxon>Bacillati</taxon>
        <taxon>Bacillota</taxon>
        <taxon>Clostridia</taxon>
        <taxon>Eubacteriales</taxon>
        <taxon>Clostridiaceae</taxon>
        <taxon>Clostridium</taxon>
    </lineage>
</organism>
<evidence type="ECO:0000313" key="3">
    <source>
        <dbReference type="Proteomes" id="UP000962161"/>
    </source>
</evidence>
<keyword evidence="1" id="KW-1133">Transmembrane helix</keyword>
<protein>
    <submittedName>
        <fullName evidence="2">Uncharacterized protein</fullName>
    </submittedName>
</protein>
<keyword evidence="1" id="KW-0812">Transmembrane</keyword>
<dbReference type="Proteomes" id="UP000962161">
    <property type="component" value="Chromosome"/>
</dbReference>
<proteinExistence type="predicted"/>
<keyword evidence="1" id="KW-0472">Membrane</keyword>
<reference evidence="2" key="1">
    <citation type="submission" date="2017-07" db="EMBL/GenBank/DDBJ databases">
        <title>Genome sequencing of BoNT-producing clostridia.</title>
        <authorList>
            <person name="Williamson C."/>
        </authorList>
    </citation>
    <scope>NUCLEOTIDE SEQUENCE</scope>
    <source>
        <strain evidence="2">AM553</strain>
    </source>
</reference>
<sequence>MKESQNKILNDAYDNYSQGSNRHAYSFDIDNPQTKQNLLIDLNYLEDKGLIEITAHASGFVNFKLTSYGIDYMEDSLPEPISPITINQAPNSINVVGDNNTITDNYNNFKIEIENADIPEEYKKLLISFTNEIKESNISKKDLKSKVNNFIYEILTGTTTGIATNILSIFLSTFFLNLK</sequence>